<dbReference type="STRING" id="1123501.Wenmar_02033"/>
<dbReference type="OrthoDB" id="9800971at2"/>
<dbReference type="Pfam" id="PF10115">
    <property type="entry name" value="HlyU"/>
    <property type="match status" value="1"/>
</dbReference>
<comment type="caution">
    <text evidence="2">The sequence shown here is derived from an EMBL/GenBank/DDBJ whole genome shotgun (WGS) entry which is preliminary data.</text>
</comment>
<keyword evidence="3" id="KW-1185">Reference proteome</keyword>
<dbReference type="Proteomes" id="UP000035100">
    <property type="component" value="Unassembled WGS sequence"/>
</dbReference>
<dbReference type="RefSeq" id="WP_018304883.1">
    <property type="nucleotide sequence ID" value="NZ_KB902316.1"/>
</dbReference>
<dbReference type="PATRIC" id="fig|1123501.6.peg.2129"/>
<dbReference type="InterPro" id="IPR018772">
    <property type="entry name" value="Transcription_activator_HlyU"/>
</dbReference>
<evidence type="ECO:0008006" key="4">
    <source>
        <dbReference type="Google" id="ProtNLM"/>
    </source>
</evidence>
<sequence>MSILSRLFGRGGAGGSSAPEAEPEMYNDFAIFPQPIREGTHWRVAARIEKGERTHHLIRADTMESEDVARETSLAKAKQMIDQMGDGIFG</sequence>
<accession>A0A0D0Q591</accession>
<name>A0A0D0Q591_9RHOB</name>
<dbReference type="AlphaFoldDB" id="A0A0D0Q591"/>
<feature type="region of interest" description="Disordered" evidence="1">
    <location>
        <begin position="1"/>
        <end position="25"/>
    </location>
</feature>
<evidence type="ECO:0000313" key="2">
    <source>
        <dbReference type="EMBL" id="KIQ69669.1"/>
    </source>
</evidence>
<gene>
    <name evidence="2" type="ORF">Wenmar_02033</name>
</gene>
<organism evidence="2 3">
    <name type="scientific">Wenxinia marina DSM 24838</name>
    <dbReference type="NCBI Taxonomy" id="1123501"/>
    <lineage>
        <taxon>Bacteria</taxon>
        <taxon>Pseudomonadati</taxon>
        <taxon>Pseudomonadota</taxon>
        <taxon>Alphaproteobacteria</taxon>
        <taxon>Rhodobacterales</taxon>
        <taxon>Roseobacteraceae</taxon>
        <taxon>Wenxinia</taxon>
    </lineage>
</organism>
<proteinExistence type="predicted"/>
<reference evidence="2 3" key="1">
    <citation type="submission" date="2013-01" db="EMBL/GenBank/DDBJ databases">
        <authorList>
            <person name="Fiebig A."/>
            <person name="Goeker M."/>
            <person name="Klenk H.-P.P."/>
        </authorList>
    </citation>
    <scope>NUCLEOTIDE SEQUENCE [LARGE SCALE GENOMIC DNA]</scope>
    <source>
        <strain evidence="2 3">DSM 24838</strain>
    </source>
</reference>
<evidence type="ECO:0000256" key="1">
    <source>
        <dbReference type="SAM" id="MobiDB-lite"/>
    </source>
</evidence>
<dbReference type="EMBL" id="AONG01000009">
    <property type="protein sequence ID" value="KIQ69669.1"/>
    <property type="molecule type" value="Genomic_DNA"/>
</dbReference>
<dbReference type="eggNOG" id="COG5453">
    <property type="taxonomic scope" value="Bacteria"/>
</dbReference>
<evidence type="ECO:0000313" key="3">
    <source>
        <dbReference type="Proteomes" id="UP000035100"/>
    </source>
</evidence>
<protein>
    <recommendedName>
        <fullName evidence="4">Transcriptional activator HlyU</fullName>
    </recommendedName>
</protein>